<reference evidence="3" key="1">
    <citation type="submission" date="2022-08" db="EMBL/GenBank/DDBJ databases">
        <authorList>
            <person name="Marques A."/>
        </authorList>
    </citation>
    <scope>NUCLEOTIDE SEQUENCE</scope>
    <source>
        <strain evidence="3">RhyPub2mFocal</strain>
        <tissue evidence="3">Leaves</tissue>
    </source>
</reference>
<feature type="region of interest" description="Disordered" evidence="2">
    <location>
        <begin position="117"/>
        <end position="170"/>
    </location>
</feature>
<gene>
    <name evidence="3" type="ORF">LUZ62_071466</name>
</gene>
<keyword evidence="4" id="KW-1185">Reference proteome</keyword>
<evidence type="ECO:0000313" key="3">
    <source>
        <dbReference type="EMBL" id="KAJ4761091.1"/>
    </source>
</evidence>
<name>A0AAV8D0T9_9POAL</name>
<protein>
    <submittedName>
        <fullName evidence="3">Dormancy/auxin associated family protein</fullName>
    </submittedName>
</protein>
<comment type="caution">
    <text evidence="3">The sequence shown here is derived from an EMBL/GenBank/DDBJ whole genome shotgun (WGS) entry which is preliminary data.</text>
</comment>
<proteinExistence type="inferred from homology"/>
<organism evidence="3 4">
    <name type="scientific">Rhynchospora pubera</name>
    <dbReference type="NCBI Taxonomy" id="906938"/>
    <lineage>
        <taxon>Eukaryota</taxon>
        <taxon>Viridiplantae</taxon>
        <taxon>Streptophyta</taxon>
        <taxon>Embryophyta</taxon>
        <taxon>Tracheophyta</taxon>
        <taxon>Spermatophyta</taxon>
        <taxon>Magnoliopsida</taxon>
        <taxon>Liliopsida</taxon>
        <taxon>Poales</taxon>
        <taxon>Cyperaceae</taxon>
        <taxon>Cyperoideae</taxon>
        <taxon>Rhynchosporeae</taxon>
        <taxon>Rhynchospora</taxon>
    </lineage>
</organism>
<dbReference type="PANTHER" id="PTHR33565">
    <property type="entry name" value="DORMANCY-ASSOCIATED PROTEIN 1"/>
    <property type="match status" value="1"/>
</dbReference>
<feature type="region of interest" description="Disordered" evidence="2">
    <location>
        <begin position="1"/>
        <end position="33"/>
    </location>
</feature>
<dbReference type="PANTHER" id="PTHR33565:SF33">
    <property type="entry name" value="OS08G0453200 PROTEIN"/>
    <property type="match status" value="1"/>
</dbReference>
<feature type="compositionally biased region" description="Low complexity" evidence="2">
    <location>
        <begin position="119"/>
        <end position="136"/>
    </location>
</feature>
<dbReference type="AlphaFoldDB" id="A0AAV8D0T9"/>
<evidence type="ECO:0000313" key="4">
    <source>
        <dbReference type="Proteomes" id="UP001140206"/>
    </source>
</evidence>
<dbReference type="InterPro" id="IPR008406">
    <property type="entry name" value="DRM/ARP"/>
</dbReference>
<dbReference type="EMBL" id="JAMFTS010000004">
    <property type="protein sequence ID" value="KAJ4761091.1"/>
    <property type="molecule type" value="Genomic_DNA"/>
</dbReference>
<dbReference type="Proteomes" id="UP001140206">
    <property type="component" value="Chromosome 4"/>
</dbReference>
<sequence length="188" mass="20431">MNRRVYPSRAESKKNINNHPFNSKKGSKEPIIQNQTNFRSIQIIEQNERKKTYKMSLLDHLWDETVAGPQPDSGLGKLRKLSSFSSTSSSSWSTTGATAPALSRSLTFLRTATSTQGFGADSGAGSAPASPASVPSSPSPLSPSTSTPTSDWRSARRKQKAMAESTDAVIQPRNPTVYDWVVISSLDR</sequence>
<evidence type="ECO:0000256" key="2">
    <source>
        <dbReference type="SAM" id="MobiDB-lite"/>
    </source>
</evidence>
<comment type="similarity">
    <text evidence="1">Belongs to the DRM1/ARP family.</text>
</comment>
<evidence type="ECO:0000256" key="1">
    <source>
        <dbReference type="ARBA" id="ARBA00010502"/>
    </source>
</evidence>
<accession>A0AAV8D0T9</accession>
<dbReference type="Pfam" id="PF05564">
    <property type="entry name" value="Auxin_repressed"/>
    <property type="match status" value="1"/>
</dbReference>